<protein>
    <recommendedName>
        <fullName evidence="3">Pre-mRNA-splicing factor 18</fullName>
    </recommendedName>
</protein>
<evidence type="ECO:0000256" key="7">
    <source>
        <dbReference type="ARBA" id="ARBA00023242"/>
    </source>
</evidence>
<dbReference type="PANTHER" id="PTHR13007:SF19">
    <property type="entry name" value="PRE-MRNA-SPLICING FACTOR 18"/>
    <property type="match status" value="1"/>
</dbReference>
<keyword evidence="5" id="KW-0747">Spliceosome</keyword>
<dbReference type="Pfam" id="PF02840">
    <property type="entry name" value="Prp18"/>
    <property type="match status" value="1"/>
</dbReference>
<keyword evidence="6" id="KW-0508">mRNA splicing</keyword>
<keyword evidence="7" id="KW-0539">Nucleus</keyword>
<dbReference type="FunCoup" id="Q6CST0">
    <property type="interactions" value="592"/>
</dbReference>
<comment type="similarity">
    <text evidence="2">Belongs to the PRP18 family.</text>
</comment>
<dbReference type="KEGG" id="kla:KLLA0_C18172g"/>
<dbReference type="OMA" id="PIGVTQI"/>
<dbReference type="eggNOG" id="KOG2808">
    <property type="taxonomic scope" value="Eukaryota"/>
</dbReference>
<dbReference type="PaxDb" id="284590-Q6CST0"/>
<dbReference type="GO" id="GO:0046540">
    <property type="term" value="C:U4/U6 x U5 tri-snRNP complex"/>
    <property type="evidence" value="ECO:0007669"/>
    <property type="project" value="TreeGrafter"/>
</dbReference>
<dbReference type="GO" id="GO:0005682">
    <property type="term" value="C:U5 snRNP"/>
    <property type="evidence" value="ECO:0007669"/>
    <property type="project" value="TreeGrafter"/>
</dbReference>
<gene>
    <name evidence="9" type="ORF">KLLA0_C18172g</name>
</gene>
<dbReference type="InterPro" id="IPR039979">
    <property type="entry name" value="PRPF18"/>
</dbReference>
<dbReference type="AlphaFoldDB" id="Q6CST0"/>
<evidence type="ECO:0000256" key="1">
    <source>
        <dbReference type="ARBA" id="ARBA00004123"/>
    </source>
</evidence>
<accession>Q6CST0</accession>
<feature type="domain" description="Prp18" evidence="8">
    <location>
        <begin position="30"/>
        <end position="145"/>
    </location>
</feature>
<evidence type="ECO:0000313" key="9">
    <source>
        <dbReference type="EMBL" id="CAH01860.1"/>
    </source>
</evidence>
<evidence type="ECO:0000256" key="4">
    <source>
        <dbReference type="ARBA" id="ARBA00022664"/>
    </source>
</evidence>
<dbReference type="PANTHER" id="PTHR13007">
    <property type="entry name" value="PRE-MRNA SPLICING FACTOR-RELATED"/>
    <property type="match status" value="1"/>
</dbReference>
<name>Q6CST0_KLULA</name>
<evidence type="ECO:0000256" key="2">
    <source>
        <dbReference type="ARBA" id="ARBA00008137"/>
    </source>
</evidence>
<evidence type="ECO:0000313" key="10">
    <source>
        <dbReference type="Proteomes" id="UP000000598"/>
    </source>
</evidence>
<dbReference type="EMBL" id="CR382123">
    <property type="protein sequence ID" value="CAH01860.1"/>
    <property type="molecule type" value="Genomic_DNA"/>
</dbReference>
<evidence type="ECO:0000259" key="8">
    <source>
        <dbReference type="Pfam" id="PF02840"/>
    </source>
</evidence>
<dbReference type="GO" id="GO:0000350">
    <property type="term" value="P:generation of catalytic spliceosome for second transesterification step"/>
    <property type="evidence" value="ECO:0007669"/>
    <property type="project" value="TreeGrafter"/>
</dbReference>
<comment type="subcellular location">
    <subcellularLocation>
        <location evidence="1">Nucleus</location>
    </subcellularLocation>
</comment>
<dbReference type="STRING" id="284590.Q6CST0"/>
<proteinExistence type="inferred from homology"/>
<dbReference type="GO" id="GO:0071021">
    <property type="term" value="C:U2-type post-spliceosomal complex"/>
    <property type="evidence" value="ECO:0007669"/>
    <property type="project" value="TreeGrafter"/>
</dbReference>
<dbReference type="Proteomes" id="UP000000598">
    <property type="component" value="Chromosome C"/>
</dbReference>
<dbReference type="InterPro" id="IPR004098">
    <property type="entry name" value="Prp18"/>
</dbReference>
<dbReference type="HOGENOM" id="CLU_125546_0_0_1"/>
<reference evidence="9 10" key="1">
    <citation type="journal article" date="2004" name="Nature">
        <title>Genome evolution in yeasts.</title>
        <authorList>
            <consortium name="Genolevures"/>
            <person name="Dujon B."/>
            <person name="Sherman D."/>
            <person name="Fischer G."/>
            <person name="Durrens P."/>
            <person name="Casaregola S."/>
            <person name="Lafontaine I."/>
            <person name="de Montigny J."/>
            <person name="Marck C."/>
            <person name="Neuveglise C."/>
            <person name="Talla E."/>
            <person name="Goffard N."/>
            <person name="Frangeul L."/>
            <person name="Aigle M."/>
            <person name="Anthouard V."/>
            <person name="Babour A."/>
            <person name="Barbe V."/>
            <person name="Barnay S."/>
            <person name="Blanchin S."/>
            <person name="Beckerich J.M."/>
            <person name="Beyne E."/>
            <person name="Bleykasten C."/>
            <person name="Boisrame A."/>
            <person name="Boyer J."/>
            <person name="Cattolico L."/>
            <person name="Confanioleri F."/>
            <person name="de Daruvar A."/>
            <person name="Despons L."/>
            <person name="Fabre E."/>
            <person name="Fairhead C."/>
            <person name="Ferry-Dumazet H."/>
            <person name="Groppi A."/>
            <person name="Hantraye F."/>
            <person name="Hennequin C."/>
            <person name="Jauniaux N."/>
            <person name="Joyet P."/>
            <person name="Kachouri R."/>
            <person name="Kerrest A."/>
            <person name="Koszul R."/>
            <person name="Lemaire M."/>
            <person name="Lesur I."/>
            <person name="Ma L."/>
            <person name="Muller H."/>
            <person name="Nicaud J.M."/>
            <person name="Nikolski M."/>
            <person name="Oztas S."/>
            <person name="Ozier-Kalogeropoulos O."/>
            <person name="Pellenz S."/>
            <person name="Potier S."/>
            <person name="Richard G.F."/>
            <person name="Straub M.L."/>
            <person name="Suleau A."/>
            <person name="Swennene D."/>
            <person name="Tekaia F."/>
            <person name="Wesolowski-Louvel M."/>
            <person name="Westhof E."/>
            <person name="Wirth B."/>
            <person name="Zeniou-Meyer M."/>
            <person name="Zivanovic I."/>
            <person name="Bolotin-Fukuhara M."/>
            <person name="Thierry A."/>
            <person name="Bouchier C."/>
            <person name="Caudron B."/>
            <person name="Scarpelli C."/>
            <person name="Gaillardin C."/>
            <person name="Weissenbach J."/>
            <person name="Wincker P."/>
            <person name="Souciet J.L."/>
        </authorList>
    </citation>
    <scope>NUCLEOTIDE SEQUENCE [LARGE SCALE GENOMIC DNA]</scope>
    <source>
        <strain evidence="10">ATCC 8585 / CBS 2359 / DSM 70799 / NBRC 1267 / NRRL Y-1140 / WM37</strain>
    </source>
</reference>
<dbReference type="Gene3D" id="1.20.940.10">
    <property type="entry name" value="Functional domain of the splicing factor Prp18"/>
    <property type="match status" value="1"/>
</dbReference>
<dbReference type="InParanoid" id="Q6CST0"/>
<sequence>MSHAVEERYNSQQKPLNESCNEYIHEILKEWETQESEYTVVPLKRVKVALFPLLVALRKQELGQLQLSQLARVLDAIVDEDYVRAKQEYLTLSIGKGKFPIGLTNVGIHERKQQLQGSKAQTQENMVLDDWCVNIKRLVNFKQWTSSQRRTA</sequence>
<keyword evidence="4" id="KW-0507">mRNA processing</keyword>
<keyword evidence="10" id="KW-1185">Reference proteome</keyword>
<dbReference type="SUPFAM" id="SSF47938">
    <property type="entry name" value="Functional domain of the splicing factor Prp18"/>
    <property type="match status" value="1"/>
</dbReference>
<organism evidence="9 10">
    <name type="scientific">Kluyveromyces lactis (strain ATCC 8585 / CBS 2359 / DSM 70799 / NBRC 1267 / NRRL Y-1140 / WM37)</name>
    <name type="common">Yeast</name>
    <name type="synonym">Candida sphaerica</name>
    <dbReference type="NCBI Taxonomy" id="284590"/>
    <lineage>
        <taxon>Eukaryota</taxon>
        <taxon>Fungi</taxon>
        <taxon>Dikarya</taxon>
        <taxon>Ascomycota</taxon>
        <taxon>Saccharomycotina</taxon>
        <taxon>Saccharomycetes</taxon>
        <taxon>Saccharomycetales</taxon>
        <taxon>Saccharomycetaceae</taxon>
        <taxon>Kluyveromyces</taxon>
    </lineage>
</organism>
<evidence type="ECO:0000256" key="6">
    <source>
        <dbReference type="ARBA" id="ARBA00023187"/>
    </source>
</evidence>
<evidence type="ECO:0000256" key="3">
    <source>
        <dbReference type="ARBA" id="ARBA00018242"/>
    </source>
</evidence>
<evidence type="ECO:0000256" key="5">
    <source>
        <dbReference type="ARBA" id="ARBA00022728"/>
    </source>
</evidence>